<dbReference type="PROSITE" id="PS51747">
    <property type="entry name" value="CYT_DCMP_DEAMINASES_2"/>
    <property type="match status" value="1"/>
</dbReference>
<feature type="binding site" evidence="16">
    <location>
        <position position="94"/>
    </location>
    <ligand>
        <name>Zn(2+)</name>
        <dbReference type="ChEBI" id="CHEBI:29105"/>
        <note>catalytic</note>
    </ligand>
</feature>
<dbReference type="EC" id="1.1.1.193" evidence="13"/>
<evidence type="ECO:0000256" key="5">
    <source>
        <dbReference type="ARBA" id="ARBA00007417"/>
    </source>
</evidence>
<comment type="pathway">
    <text evidence="3 13">Cofactor biosynthesis; riboflavin biosynthesis; 5-amino-6-(D-ribitylamino)uracil from GTP: step 3/4.</text>
</comment>
<comment type="caution">
    <text evidence="18">The sequence shown here is derived from an EMBL/GenBank/DDBJ whole genome shotgun (WGS) entry which is preliminary data.</text>
</comment>
<comment type="catalytic activity">
    <reaction evidence="13">
        <text>5-amino-6-(5-phospho-D-ribitylamino)uracil + NADP(+) = 5-amino-6-(5-phospho-D-ribosylamino)uracil + NADPH + H(+)</text>
        <dbReference type="Rhea" id="RHEA:17845"/>
        <dbReference type="ChEBI" id="CHEBI:15378"/>
        <dbReference type="ChEBI" id="CHEBI:57783"/>
        <dbReference type="ChEBI" id="CHEBI:58349"/>
        <dbReference type="ChEBI" id="CHEBI:58421"/>
        <dbReference type="ChEBI" id="CHEBI:58453"/>
        <dbReference type="EC" id="1.1.1.193"/>
    </reaction>
</comment>
<comment type="cofactor">
    <cofactor evidence="13 16">
        <name>Zn(2+)</name>
        <dbReference type="ChEBI" id="CHEBI:29105"/>
    </cofactor>
    <text evidence="13 16">Binds 1 zinc ion.</text>
</comment>
<dbReference type="PIRSF" id="PIRSF006769">
    <property type="entry name" value="RibD"/>
    <property type="match status" value="1"/>
</dbReference>
<dbReference type="Pfam" id="PF01872">
    <property type="entry name" value="RibD_C"/>
    <property type="match status" value="1"/>
</dbReference>
<dbReference type="SUPFAM" id="SSF53927">
    <property type="entry name" value="Cytidine deaminase-like"/>
    <property type="match status" value="1"/>
</dbReference>
<dbReference type="InterPro" id="IPR024072">
    <property type="entry name" value="DHFR-like_dom_sf"/>
</dbReference>
<evidence type="ECO:0000256" key="10">
    <source>
        <dbReference type="ARBA" id="ARBA00022857"/>
    </source>
</evidence>
<dbReference type="InterPro" id="IPR011549">
    <property type="entry name" value="RibD_C"/>
</dbReference>
<dbReference type="Gene3D" id="3.40.140.10">
    <property type="entry name" value="Cytidine Deaminase, domain 2"/>
    <property type="match status" value="1"/>
</dbReference>
<evidence type="ECO:0000313" key="18">
    <source>
        <dbReference type="EMBL" id="RUO46109.1"/>
    </source>
</evidence>
<evidence type="ECO:0000256" key="6">
    <source>
        <dbReference type="ARBA" id="ARBA00022619"/>
    </source>
</evidence>
<dbReference type="PROSITE" id="PS00903">
    <property type="entry name" value="CYT_DCMP_DEAMINASES_1"/>
    <property type="match status" value="1"/>
</dbReference>
<dbReference type="GO" id="GO:0050661">
    <property type="term" value="F:NADP binding"/>
    <property type="evidence" value="ECO:0007669"/>
    <property type="project" value="InterPro"/>
</dbReference>
<dbReference type="PANTHER" id="PTHR38011">
    <property type="entry name" value="DIHYDROFOLATE REDUCTASE FAMILY PROTEIN (AFU_ORTHOLOGUE AFUA_8G06820)"/>
    <property type="match status" value="1"/>
</dbReference>
<evidence type="ECO:0000256" key="7">
    <source>
        <dbReference type="ARBA" id="ARBA00022723"/>
    </source>
</evidence>
<evidence type="ECO:0000256" key="1">
    <source>
        <dbReference type="ARBA" id="ARBA00002151"/>
    </source>
</evidence>
<comment type="similarity">
    <text evidence="5 13">In the C-terminal section; belongs to the HTP reductase family.</text>
</comment>
<evidence type="ECO:0000256" key="15">
    <source>
        <dbReference type="PIRSR" id="PIRSR006769-2"/>
    </source>
</evidence>
<evidence type="ECO:0000256" key="3">
    <source>
        <dbReference type="ARBA" id="ARBA00004910"/>
    </source>
</evidence>
<keyword evidence="8 13" id="KW-0378">Hydrolase</keyword>
<keyword evidence="11 13" id="KW-0560">Oxidoreductase</keyword>
<evidence type="ECO:0000256" key="9">
    <source>
        <dbReference type="ARBA" id="ARBA00022833"/>
    </source>
</evidence>
<dbReference type="OrthoDB" id="9800865at2"/>
<dbReference type="GO" id="GO:0008835">
    <property type="term" value="F:diaminohydroxyphosphoribosylaminopyrimidine deaminase activity"/>
    <property type="evidence" value="ECO:0007669"/>
    <property type="project" value="UniProtKB-EC"/>
</dbReference>
<evidence type="ECO:0000256" key="11">
    <source>
        <dbReference type="ARBA" id="ARBA00023002"/>
    </source>
</evidence>
<comment type="similarity">
    <text evidence="4 13">In the N-terminal section; belongs to the cytidine and deoxycytidylate deaminase family.</text>
</comment>
<name>A0A432XBI1_9GAMM</name>
<evidence type="ECO:0000256" key="14">
    <source>
        <dbReference type="PIRSR" id="PIRSR006769-1"/>
    </source>
</evidence>
<feature type="binding site" evidence="15">
    <location>
        <position position="194"/>
    </location>
    <ligand>
        <name>substrate</name>
    </ligand>
</feature>
<evidence type="ECO:0000259" key="17">
    <source>
        <dbReference type="PROSITE" id="PS51747"/>
    </source>
</evidence>
<feature type="domain" description="CMP/dCMP-type deaminase" evidence="17">
    <location>
        <begin position="10"/>
        <end position="133"/>
    </location>
</feature>
<dbReference type="Proteomes" id="UP000286678">
    <property type="component" value="Unassembled WGS sequence"/>
</dbReference>
<dbReference type="CDD" id="cd01284">
    <property type="entry name" value="Riboflavin_deaminase-reductase"/>
    <property type="match status" value="1"/>
</dbReference>
<dbReference type="InterPro" id="IPR016192">
    <property type="entry name" value="APOBEC/CMP_deaminase_Zn-bd"/>
</dbReference>
<dbReference type="GO" id="GO:0008270">
    <property type="term" value="F:zinc ion binding"/>
    <property type="evidence" value="ECO:0007669"/>
    <property type="project" value="InterPro"/>
</dbReference>
<keyword evidence="7 13" id="KW-0479">Metal-binding</keyword>
<accession>A0A432XBI1</accession>
<reference evidence="19" key="1">
    <citation type="journal article" date="2018" name="Front. Microbiol.">
        <title>Genome-Based Analysis Reveals the Taxonomy and Diversity of the Family Idiomarinaceae.</title>
        <authorList>
            <person name="Liu Y."/>
            <person name="Lai Q."/>
            <person name="Shao Z."/>
        </authorList>
    </citation>
    <scope>NUCLEOTIDE SEQUENCE [LARGE SCALE GENOMIC DNA]</scope>
    <source>
        <strain evidence="19">SW15</strain>
    </source>
</reference>
<evidence type="ECO:0000256" key="8">
    <source>
        <dbReference type="ARBA" id="ARBA00022801"/>
    </source>
</evidence>
<dbReference type="InterPro" id="IPR002734">
    <property type="entry name" value="RibDG_C"/>
</dbReference>
<dbReference type="GO" id="GO:0008703">
    <property type="term" value="F:5-amino-6-(5-phosphoribosylamino)uracil reductase activity"/>
    <property type="evidence" value="ECO:0007669"/>
    <property type="project" value="UniProtKB-EC"/>
</dbReference>
<evidence type="ECO:0000256" key="12">
    <source>
        <dbReference type="ARBA" id="ARBA00023268"/>
    </source>
</evidence>
<dbReference type="SUPFAM" id="SSF53597">
    <property type="entry name" value="Dihydrofolate reductase-like"/>
    <property type="match status" value="1"/>
</dbReference>
<dbReference type="FunFam" id="3.40.140.10:FF:000025">
    <property type="entry name" value="Riboflavin biosynthesis protein RibD"/>
    <property type="match status" value="1"/>
</dbReference>
<dbReference type="InterPro" id="IPR050765">
    <property type="entry name" value="Riboflavin_Biosynth_HTPR"/>
</dbReference>
<feature type="binding site" evidence="15">
    <location>
        <position position="206"/>
    </location>
    <ligand>
        <name>substrate</name>
    </ligand>
</feature>
<feature type="binding site" evidence="15">
    <location>
        <position position="302"/>
    </location>
    <ligand>
        <name>substrate</name>
    </ligand>
</feature>
<dbReference type="EC" id="3.5.4.26" evidence="13"/>
<keyword evidence="9 13" id="KW-0862">Zinc</keyword>
<dbReference type="PANTHER" id="PTHR38011:SF7">
    <property type="entry name" value="2,5-DIAMINO-6-RIBOSYLAMINO-4(3H)-PYRIMIDINONE 5'-PHOSPHATE REDUCTASE"/>
    <property type="match status" value="1"/>
</dbReference>
<feature type="binding site" evidence="15">
    <location>
        <position position="217"/>
    </location>
    <ligand>
        <name>substrate</name>
    </ligand>
</feature>
<dbReference type="InterPro" id="IPR016193">
    <property type="entry name" value="Cytidine_deaminase-like"/>
</dbReference>
<dbReference type="Gene3D" id="3.40.430.10">
    <property type="entry name" value="Dihydrofolate Reductase, subunit A"/>
    <property type="match status" value="1"/>
</dbReference>
<dbReference type="EMBL" id="PIPT01000010">
    <property type="protein sequence ID" value="RUO46109.1"/>
    <property type="molecule type" value="Genomic_DNA"/>
</dbReference>
<sequence>MAQLNKPTKQQDEHFMQQAIELAARGAFGTTPNPQVGCVIVAASGEIVGQGWHERPGEPHAEVYALREAGAAAAGATAYVTLEPCSHHGRTPPCADALVKAKVARVVVAMQDPNPLVAGEGIARLREAGMQVDVGVMEIQARALNRGFISRMERQRPWLRLKMAMTLDGRTALANGQSQWITGSEARQDVHRYRAQSGAILTSARTVIMDQAQMTARHPNTEKQPLRVVLDRNAQLQPSANFFALESPVLRVIDAAYQVPDEAQQWPAHVTTLALPVSNERLPLRSLFDKLGELEINEVWTECGAELAGALVAADLVDEYVIYMAPKLFGASGRGLLQLPIFERIAQAPELVFESVTMLDTDLRIIARPQHSGGASRGELTS</sequence>
<keyword evidence="10 13" id="KW-0521">NADP</keyword>
<gene>
    <name evidence="18" type="primary">ribD</name>
    <name evidence="18" type="ORF">CWE21_12030</name>
</gene>
<dbReference type="InterPro" id="IPR004794">
    <property type="entry name" value="Eubact_RibD"/>
</dbReference>
<evidence type="ECO:0000256" key="13">
    <source>
        <dbReference type="PIRNR" id="PIRNR006769"/>
    </source>
</evidence>
<keyword evidence="6 13" id="KW-0686">Riboflavin biosynthesis</keyword>
<dbReference type="Pfam" id="PF00383">
    <property type="entry name" value="dCMP_cyt_deam_1"/>
    <property type="match status" value="1"/>
</dbReference>
<dbReference type="AlphaFoldDB" id="A0A432XBI1"/>
<feature type="binding site" evidence="15">
    <location>
        <begin position="304"/>
        <end position="310"/>
    </location>
    <ligand>
        <name>NADP(+)</name>
        <dbReference type="ChEBI" id="CHEBI:58349"/>
    </ligand>
</feature>
<feature type="binding site" evidence="15">
    <location>
        <position position="178"/>
    </location>
    <ligand>
        <name>substrate</name>
    </ligand>
</feature>
<dbReference type="NCBIfam" id="TIGR00227">
    <property type="entry name" value="ribD_Cterm"/>
    <property type="match status" value="1"/>
</dbReference>
<evidence type="ECO:0000313" key="19">
    <source>
        <dbReference type="Proteomes" id="UP000286678"/>
    </source>
</evidence>
<keyword evidence="19" id="KW-1185">Reference proteome</keyword>
<dbReference type="GO" id="GO:0009231">
    <property type="term" value="P:riboflavin biosynthetic process"/>
    <property type="evidence" value="ECO:0007669"/>
    <property type="project" value="UniProtKB-UniPathway"/>
</dbReference>
<dbReference type="UniPathway" id="UPA00275">
    <property type="reaction ID" value="UER00401"/>
</dbReference>
<feature type="binding site" evidence="15">
    <location>
        <position position="164"/>
    </location>
    <ligand>
        <name>NADP(+)</name>
        <dbReference type="ChEBI" id="CHEBI:58349"/>
    </ligand>
</feature>
<feature type="binding site" evidence="15">
    <location>
        <position position="180"/>
    </location>
    <ligand>
        <name>NADP(+)</name>
        <dbReference type="ChEBI" id="CHEBI:58349"/>
    </ligand>
</feature>
<protein>
    <recommendedName>
        <fullName evidence="13">Riboflavin biosynthesis protein RibD</fullName>
    </recommendedName>
    <domain>
        <recommendedName>
            <fullName evidence="13">Diaminohydroxyphosphoribosylaminopyrimidine deaminase</fullName>
            <shortName evidence="13">DRAP deaminase</shortName>
            <ecNumber evidence="13">3.5.4.26</ecNumber>
        </recommendedName>
        <alternativeName>
            <fullName evidence="13">Riboflavin-specific deaminase</fullName>
        </alternativeName>
    </domain>
    <domain>
        <recommendedName>
            <fullName evidence="13">5-amino-6-(5-phosphoribosylamino)uracil reductase</fullName>
            <ecNumber evidence="13">1.1.1.193</ecNumber>
        </recommendedName>
        <alternativeName>
            <fullName evidence="13">HTP reductase</fullName>
        </alternativeName>
    </domain>
</protein>
<keyword evidence="12" id="KW-0511">Multifunctional enzyme</keyword>
<dbReference type="NCBIfam" id="TIGR00326">
    <property type="entry name" value="eubact_ribD"/>
    <property type="match status" value="1"/>
</dbReference>
<evidence type="ECO:0000256" key="4">
    <source>
        <dbReference type="ARBA" id="ARBA00005259"/>
    </source>
</evidence>
<evidence type="ECO:0000256" key="16">
    <source>
        <dbReference type="PIRSR" id="PIRSR006769-3"/>
    </source>
</evidence>
<feature type="binding site" evidence="15">
    <location>
        <position position="210"/>
    </location>
    <ligand>
        <name>NADP(+)</name>
        <dbReference type="ChEBI" id="CHEBI:58349"/>
    </ligand>
</feature>
<comment type="catalytic activity">
    <reaction evidence="13">
        <text>2,5-diamino-6-hydroxy-4-(5-phosphoribosylamino)-pyrimidine + H2O + H(+) = 5-amino-6-(5-phospho-D-ribosylamino)uracil + NH4(+)</text>
        <dbReference type="Rhea" id="RHEA:21868"/>
        <dbReference type="ChEBI" id="CHEBI:15377"/>
        <dbReference type="ChEBI" id="CHEBI:15378"/>
        <dbReference type="ChEBI" id="CHEBI:28938"/>
        <dbReference type="ChEBI" id="CHEBI:58453"/>
        <dbReference type="ChEBI" id="CHEBI:58614"/>
        <dbReference type="EC" id="3.5.4.26"/>
    </reaction>
</comment>
<feature type="binding site" evidence="16">
    <location>
        <position position="60"/>
    </location>
    <ligand>
        <name>Zn(2+)</name>
        <dbReference type="ChEBI" id="CHEBI:29105"/>
        <note>catalytic</note>
    </ligand>
</feature>
<organism evidence="18 19">
    <name type="scientific">Pseudidiomarina aquimaris</name>
    <dbReference type="NCBI Taxonomy" id="641841"/>
    <lineage>
        <taxon>Bacteria</taxon>
        <taxon>Pseudomonadati</taxon>
        <taxon>Pseudomonadota</taxon>
        <taxon>Gammaproteobacteria</taxon>
        <taxon>Alteromonadales</taxon>
        <taxon>Idiomarinaceae</taxon>
        <taxon>Pseudidiomarina</taxon>
    </lineage>
</organism>
<proteinExistence type="inferred from homology"/>
<dbReference type="InterPro" id="IPR002125">
    <property type="entry name" value="CMP_dCMP_dom"/>
</dbReference>
<feature type="binding site" evidence="16">
    <location>
        <position position="85"/>
    </location>
    <ligand>
        <name>Zn(2+)</name>
        <dbReference type="ChEBI" id="CHEBI:29105"/>
        <note>catalytic</note>
    </ligand>
</feature>
<comment type="function">
    <text evidence="1 13">Converts 2,5-diamino-6-(ribosylamino)-4(3h)-pyrimidinone 5'-phosphate into 5-amino-6-(ribosylamino)-2,4(1h,3h)-pyrimidinedione 5'-phosphate.</text>
</comment>
<evidence type="ECO:0000256" key="2">
    <source>
        <dbReference type="ARBA" id="ARBA00004882"/>
    </source>
</evidence>
<comment type="pathway">
    <text evidence="2 13">Cofactor biosynthesis; riboflavin biosynthesis; 5-amino-6-(D-ribitylamino)uracil from GTP: step 2/4.</text>
</comment>
<dbReference type="RefSeq" id="WP_126834687.1">
    <property type="nucleotide sequence ID" value="NZ_PIPT01000010.1"/>
</dbReference>
<feature type="active site" description="Proton donor" evidence="14">
    <location>
        <position position="62"/>
    </location>
</feature>